<dbReference type="GO" id="GO:0003677">
    <property type="term" value="F:DNA binding"/>
    <property type="evidence" value="ECO:0007669"/>
    <property type="project" value="InterPro"/>
</dbReference>
<dbReference type="Proteomes" id="UP000799537">
    <property type="component" value="Unassembled WGS sequence"/>
</dbReference>
<dbReference type="SMART" id="SM00384">
    <property type="entry name" value="AT_hook"/>
    <property type="match status" value="3"/>
</dbReference>
<keyword evidence="3" id="KW-1185">Reference proteome</keyword>
<evidence type="ECO:0000313" key="3">
    <source>
        <dbReference type="Proteomes" id="UP000799537"/>
    </source>
</evidence>
<accession>A0A6A6CW26</accession>
<feature type="compositionally biased region" description="Pro residues" evidence="1">
    <location>
        <begin position="312"/>
        <end position="322"/>
    </location>
</feature>
<sequence>MATPAVTGTSTPTTIHGPLGTALTYLWTHRSPVISYGLDRVEAYDAHIQTLQIALWRAEEIQLRQHLVREWYHFSKRRLNLGADRGAGDHVAMLEGTVAEREEVQGVVGVARGLYEGGMRVLPPKSAEGERAEEAAAAEAPPAEPVKRGRGTPKGSKTKKRKVDGEWVPVPGLAAPEEGKERKEGAEGKDGKKGGGEPPKPKNRGRPPKEGKEVFEGPKRGVGRPRKHPLPEGETPPAKKTKKTPAPAEQTPGYPTPLNPPAASTPQQQPPPIANHQPQTIPSTSTPTPPAQAPAPAPPPAPLPLIHLPTNTEPPPTWPPPELSHDSPLKNPYPWLPATDFHGQQPQALPGTPPRRRHPREDAAAVVADKEELERPSSLLEGYFRGEGERFEGLFGGRVRVGEGGEGWVLREEDEGGWMPAPAPAQPPPPTIAPSTVPPSPRPAQPSTATRGSITFRLDIFSTPPTTGSGAGLLLDAPSPRTIPTRGEGEEVFLSVEEDWQAMVLDLEKEFEEFGWW</sequence>
<feature type="compositionally biased region" description="Pro residues" evidence="1">
    <location>
        <begin position="421"/>
        <end position="444"/>
    </location>
</feature>
<feature type="region of interest" description="Disordered" evidence="1">
    <location>
        <begin position="419"/>
        <end position="453"/>
    </location>
</feature>
<proteinExistence type="predicted"/>
<dbReference type="EMBL" id="ML993585">
    <property type="protein sequence ID" value="KAF2170400.1"/>
    <property type="molecule type" value="Genomic_DNA"/>
</dbReference>
<feature type="compositionally biased region" description="Basic and acidic residues" evidence="1">
    <location>
        <begin position="207"/>
        <end position="219"/>
    </location>
</feature>
<evidence type="ECO:0000313" key="2">
    <source>
        <dbReference type="EMBL" id="KAF2170400.1"/>
    </source>
</evidence>
<evidence type="ECO:0000256" key="1">
    <source>
        <dbReference type="SAM" id="MobiDB-lite"/>
    </source>
</evidence>
<dbReference type="AlphaFoldDB" id="A0A6A6CW26"/>
<dbReference type="PRINTS" id="PR01217">
    <property type="entry name" value="PRICHEXTENSN"/>
</dbReference>
<feature type="compositionally biased region" description="Low complexity" evidence="1">
    <location>
        <begin position="274"/>
        <end position="286"/>
    </location>
</feature>
<dbReference type="InterPro" id="IPR017956">
    <property type="entry name" value="AT_hook_DNA-bd_motif"/>
</dbReference>
<feature type="compositionally biased region" description="Pro residues" evidence="1">
    <location>
        <begin position="287"/>
        <end position="303"/>
    </location>
</feature>
<feature type="compositionally biased region" description="Basic and acidic residues" evidence="1">
    <location>
        <begin position="359"/>
        <end position="375"/>
    </location>
</feature>
<organism evidence="2 3">
    <name type="scientific">Zasmidium cellare ATCC 36951</name>
    <dbReference type="NCBI Taxonomy" id="1080233"/>
    <lineage>
        <taxon>Eukaryota</taxon>
        <taxon>Fungi</taxon>
        <taxon>Dikarya</taxon>
        <taxon>Ascomycota</taxon>
        <taxon>Pezizomycotina</taxon>
        <taxon>Dothideomycetes</taxon>
        <taxon>Dothideomycetidae</taxon>
        <taxon>Mycosphaerellales</taxon>
        <taxon>Mycosphaerellaceae</taxon>
        <taxon>Zasmidium</taxon>
    </lineage>
</organism>
<dbReference type="RefSeq" id="XP_033671289.1">
    <property type="nucleotide sequence ID" value="XM_033804834.1"/>
</dbReference>
<name>A0A6A6CW26_ZASCE</name>
<feature type="compositionally biased region" description="Basic and acidic residues" evidence="1">
    <location>
        <begin position="177"/>
        <end position="195"/>
    </location>
</feature>
<gene>
    <name evidence="2" type="ORF">M409DRAFT_19222</name>
</gene>
<feature type="region of interest" description="Disordered" evidence="1">
    <location>
        <begin position="467"/>
        <end position="486"/>
    </location>
</feature>
<feature type="region of interest" description="Disordered" evidence="1">
    <location>
        <begin position="120"/>
        <end position="380"/>
    </location>
</feature>
<protein>
    <submittedName>
        <fullName evidence="2">Uncharacterized protein</fullName>
    </submittedName>
</protein>
<dbReference type="PRINTS" id="PR00929">
    <property type="entry name" value="ATHOOK"/>
</dbReference>
<reference evidence="2" key="1">
    <citation type="journal article" date="2020" name="Stud. Mycol.">
        <title>101 Dothideomycetes genomes: a test case for predicting lifestyles and emergence of pathogens.</title>
        <authorList>
            <person name="Haridas S."/>
            <person name="Albert R."/>
            <person name="Binder M."/>
            <person name="Bloem J."/>
            <person name="Labutti K."/>
            <person name="Salamov A."/>
            <person name="Andreopoulos B."/>
            <person name="Baker S."/>
            <person name="Barry K."/>
            <person name="Bills G."/>
            <person name="Bluhm B."/>
            <person name="Cannon C."/>
            <person name="Castanera R."/>
            <person name="Culley D."/>
            <person name="Daum C."/>
            <person name="Ezra D."/>
            <person name="Gonzalez J."/>
            <person name="Henrissat B."/>
            <person name="Kuo A."/>
            <person name="Liang C."/>
            <person name="Lipzen A."/>
            <person name="Lutzoni F."/>
            <person name="Magnuson J."/>
            <person name="Mondo S."/>
            <person name="Nolan M."/>
            <person name="Ohm R."/>
            <person name="Pangilinan J."/>
            <person name="Park H.-J."/>
            <person name="Ramirez L."/>
            <person name="Alfaro M."/>
            <person name="Sun H."/>
            <person name="Tritt A."/>
            <person name="Yoshinaga Y."/>
            <person name="Zwiers L.-H."/>
            <person name="Turgeon B."/>
            <person name="Goodwin S."/>
            <person name="Spatafora J."/>
            <person name="Crous P."/>
            <person name="Grigoriev I."/>
        </authorList>
    </citation>
    <scope>NUCLEOTIDE SEQUENCE</scope>
    <source>
        <strain evidence="2">ATCC 36951</strain>
    </source>
</reference>
<feature type="compositionally biased region" description="Basic residues" evidence="1">
    <location>
        <begin position="148"/>
        <end position="162"/>
    </location>
</feature>
<dbReference type="GeneID" id="54558106"/>